<evidence type="ECO:0000313" key="11">
    <source>
        <dbReference type="EMBL" id="ARC54638.1"/>
    </source>
</evidence>
<dbReference type="CDD" id="cd00336">
    <property type="entry name" value="Ribosomal_L22"/>
    <property type="match status" value="1"/>
</dbReference>
<accession>A0A1V0HP87</accession>
<comment type="function">
    <text evidence="7 10">This protein binds specifically to 23S rRNA; its binding is stimulated by other ribosomal proteins, e.g., L4, L17, and L20. It is important during the early stages of 50S assembly. It makes multiple contacts with different domains of the 23S rRNA in the assembled 50S subunit and ribosome.</text>
</comment>
<dbReference type="Gene3D" id="3.90.470.10">
    <property type="entry name" value="Ribosomal protein L22/L17"/>
    <property type="match status" value="1"/>
</dbReference>
<dbReference type="NCBIfam" id="TIGR01044">
    <property type="entry name" value="rplV_bact"/>
    <property type="match status" value="1"/>
</dbReference>
<dbReference type="PANTHER" id="PTHR13501:SF8">
    <property type="entry name" value="LARGE RIBOSOMAL SUBUNIT PROTEIN UL22M"/>
    <property type="match status" value="1"/>
</dbReference>
<dbReference type="GO" id="GO:0022625">
    <property type="term" value="C:cytosolic large ribosomal subunit"/>
    <property type="evidence" value="ECO:0007669"/>
    <property type="project" value="TreeGrafter"/>
</dbReference>
<dbReference type="STRING" id="428412.AOE58_01915"/>
<dbReference type="InterPro" id="IPR036394">
    <property type="entry name" value="Ribosomal_uL22_sf"/>
</dbReference>
<dbReference type="GO" id="GO:0003735">
    <property type="term" value="F:structural constituent of ribosome"/>
    <property type="evidence" value="ECO:0007669"/>
    <property type="project" value="InterPro"/>
</dbReference>
<dbReference type="InterPro" id="IPR001063">
    <property type="entry name" value="Ribosomal_uL22"/>
</dbReference>
<dbReference type="PANTHER" id="PTHR13501">
    <property type="entry name" value="CHLOROPLAST 50S RIBOSOMAL PROTEIN L22-RELATED"/>
    <property type="match status" value="1"/>
</dbReference>
<protein>
    <recommendedName>
        <fullName evidence="6 7">Large ribosomal subunit protein uL22</fullName>
    </recommendedName>
</protein>
<comment type="subunit">
    <text evidence="7 9">Part of the 50S ribosomal subunit.</text>
</comment>
<comment type="similarity">
    <text evidence="1 7 8">Belongs to the universal ribosomal protein uL22 family.</text>
</comment>
<dbReference type="Proteomes" id="UP000243729">
    <property type="component" value="Chromosome"/>
</dbReference>
<evidence type="ECO:0000256" key="9">
    <source>
        <dbReference type="RuleBase" id="RU004006"/>
    </source>
</evidence>
<dbReference type="AlphaFoldDB" id="A0A1V0HP87"/>
<sequence length="109" mass="12497">MKAIARYRYAKSSAQKIRLVANLIRNKSVYEANNILEHSNKKSARLIKKLLNSAVANAKHNNKMKSEKLKVYSIFVDEGSRFKRIMPRAKGRADNILKRTSHITLIISD</sequence>
<keyword evidence="5 7" id="KW-0687">Ribonucleoprotein</keyword>
<name>A0A1V0HP87_9ENTR</name>
<comment type="function">
    <text evidence="7">The globular domain of the protein is located near the polypeptide exit tunnel on the outside of the subunit, while an extended beta-hairpin is found that lines the wall of the exit tunnel in the center of the 70S ribosome.</text>
</comment>
<dbReference type="InterPro" id="IPR047867">
    <property type="entry name" value="Ribosomal_uL22_bac/org-type"/>
</dbReference>
<dbReference type="InterPro" id="IPR018260">
    <property type="entry name" value="Ribosomal_uL22_CS"/>
</dbReference>
<evidence type="ECO:0000256" key="6">
    <source>
        <dbReference type="ARBA" id="ARBA00035207"/>
    </source>
</evidence>
<dbReference type="SUPFAM" id="SSF54843">
    <property type="entry name" value="Ribosomal protein L22"/>
    <property type="match status" value="1"/>
</dbReference>
<proteinExistence type="inferred from homology"/>
<dbReference type="EMBL" id="CP012846">
    <property type="protein sequence ID" value="ARC54638.1"/>
    <property type="molecule type" value="Genomic_DNA"/>
</dbReference>
<evidence type="ECO:0000256" key="10">
    <source>
        <dbReference type="RuleBase" id="RU004008"/>
    </source>
</evidence>
<organism evidence="11 12">
    <name type="scientific">Candidatus Riesia pthiripubis</name>
    <dbReference type="NCBI Taxonomy" id="428412"/>
    <lineage>
        <taxon>Bacteria</taxon>
        <taxon>Pseudomonadati</taxon>
        <taxon>Pseudomonadota</taxon>
        <taxon>Gammaproteobacteria</taxon>
        <taxon>Enterobacterales</taxon>
        <taxon>Enterobacteriaceae</taxon>
        <taxon>Candidatus Riesia</taxon>
    </lineage>
</organism>
<dbReference type="GO" id="GO:0006412">
    <property type="term" value="P:translation"/>
    <property type="evidence" value="ECO:0007669"/>
    <property type="project" value="UniProtKB-UniRule"/>
</dbReference>
<evidence type="ECO:0000313" key="12">
    <source>
        <dbReference type="Proteomes" id="UP000243729"/>
    </source>
</evidence>
<reference evidence="11 12" key="1">
    <citation type="submission" date="2015-10" db="EMBL/GenBank/DDBJ databases">
        <title>Survey of human and primate louse endosymbionts.</title>
        <authorList>
            <person name="Boyd B.M."/>
        </authorList>
    </citation>
    <scope>NUCLEOTIDE SEQUENCE [LARGE SCALE GENOMIC DNA]</scope>
    <source>
        <strain evidence="11 12">HPNA</strain>
    </source>
</reference>
<evidence type="ECO:0000256" key="5">
    <source>
        <dbReference type="ARBA" id="ARBA00023274"/>
    </source>
</evidence>
<dbReference type="InterPro" id="IPR005727">
    <property type="entry name" value="Ribosomal_uL22_bac/chlpt-type"/>
</dbReference>
<evidence type="ECO:0000256" key="1">
    <source>
        <dbReference type="ARBA" id="ARBA00009451"/>
    </source>
</evidence>
<dbReference type="GO" id="GO:0019843">
    <property type="term" value="F:rRNA binding"/>
    <property type="evidence" value="ECO:0007669"/>
    <property type="project" value="UniProtKB-UniRule"/>
</dbReference>
<evidence type="ECO:0000256" key="2">
    <source>
        <dbReference type="ARBA" id="ARBA00022730"/>
    </source>
</evidence>
<gene>
    <name evidence="7" type="primary">rplV</name>
    <name evidence="11" type="ORF">AOE58_01915</name>
</gene>
<keyword evidence="2 7" id="KW-0699">rRNA-binding</keyword>
<keyword evidence="12" id="KW-1185">Reference proteome</keyword>
<evidence type="ECO:0000256" key="3">
    <source>
        <dbReference type="ARBA" id="ARBA00022884"/>
    </source>
</evidence>
<evidence type="ECO:0000256" key="8">
    <source>
        <dbReference type="RuleBase" id="RU004005"/>
    </source>
</evidence>
<evidence type="ECO:0000256" key="4">
    <source>
        <dbReference type="ARBA" id="ARBA00022980"/>
    </source>
</evidence>
<evidence type="ECO:0000256" key="7">
    <source>
        <dbReference type="HAMAP-Rule" id="MF_01331"/>
    </source>
</evidence>
<dbReference type="HAMAP" id="MF_01331_B">
    <property type="entry name" value="Ribosomal_uL22_B"/>
    <property type="match status" value="1"/>
</dbReference>
<keyword evidence="4 7" id="KW-0689">Ribosomal protein</keyword>
<dbReference type="PROSITE" id="PS00464">
    <property type="entry name" value="RIBOSOMAL_L22"/>
    <property type="match status" value="1"/>
</dbReference>
<keyword evidence="3 7" id="KW-0694">RNA-binding</keyword>
<dbReference type="Pfam" id="PF00237">
    <property type="entry name" value="Ribosomal_L22"/>
    <property type="match status" value="1"/>
</dbReference>